<dbReference type="SUPFAM" id="SSF52540">
    <property type="entry name" value="P-loop containing nucleoside triphosphate hydrolases"/>
    <property type="match status" value="1"/>
</dbReference>
<keyword evidence="10 12" id="KW-0804">Transcription</keyword>
<dbReference type="InterPro" id="IPR058031">
    <property type="entry name" value="AAA_lid_NorR"/>
</dbReference>
<dbReference type="InterPro" id="IPR003593">
    <property type="entry name" value="AAA+_ATPase"/>
</dbReference>
<dbReference type="InterPro" id="IPR002078">
    <property type="entry name" value="Sigma_54_int"/>
</dbReference>
<gene>
    <name evidence="15" type="primary">nifA</name>
    <name evidence="15" type="ORF">AFERRI_400069</name>
</gene>
<feature type="region of interest" description="Disordered" evidence="13">
    <location>
        <begin position="13"/>
        <end position="35"/>
    </location>
</feature>
<evidence type="ECO:0000256" key="7">
    <source>
        <dbReference type="ARBA" id="ARBA00023015"/>
    </source>
</evidence>
<evidence type="ECO:0000256" key="6">
    <source>
        <dbReference type="ARBA" id="ARBA00023012"/>
    </source>
</evidence>
<dbReference type="AlphaFoldDB" id="A0A060UU13"/>
<dbReference type="CDD" id="cd00009">
    <property type="entry name" value="AAA"/>
    <property type="match status" value="1"/>
</dbReference>
<dbReference type="Gene3D" id="3.30.450.40">
    <property type="match status" value="1"/>
</dbReference>
<dbReference type="Gene3D" id="1.10.8.60">
    <property type="match status" value="1"/>
</dbReference>
<sequence>MPTIVGVSCLAQASGRRTGSAKPQPPHPTPTPPERCREEGLIMKDHVTPNHFQELTTIYEVSKVLSSSMDLEHTLNDVLKTLESHLHISPSMIVLRMNEEIVGVIAATGLSVAEIERGRYRLGEGMIGKIMRAGMPIVIPDVSQEPAFLHRAFEPEISQRLHAFVGVPIKVGYECIGVLAIYRSERHKGVSFRSDVRLLQMIANLVGQTVNLHQGISAERNRLLQEKHRLQKELQKRYSIKNVIGNSRAMQAVFSDVHQAAPGKATVLLRGESGTGKEVIARAIHYLSPRRDKAFVSLNCAALPESILESELFGHERGAFTGATQERKGRFELADGGTLFLDEIGDISPAFQAKLLRVLQEREFERVGGSQTRRVNVRIITATNRNLEEAVSKGEFRADLYYRINVVSIFLPPLRERREDIPALIEHFLARHNADNQRKLTITPEALQTMVSCYWPGNVRELENCVERTATMMRGDIIRNLDVPCQRNQCLSMALRPLEGSHPIVTMKVSGGGSIPLPVMPEAAEQVVDAVAASDMEVSPPLSERDRLIQAMDRCGWVQAKAARLLGTTTRKLGYALNKHGVEVKKL</sequence>
<dbReference type="SMART" id="SM00065">
    <property type="entry name" value="GAF"/>
    <property type="match status" value="1"/>
</dbReference>
<keyword evidence="9 12" id="KW-0010">Activator</keyword>
<dbReference type="GO" id="GO:0000160">
    <property type="term" value="P:phosphorelay signal transduction system"/>
    <property type="evidence" value="ECO:0007669"/>
    <property type="project" value="UniProtKB-UniRule"/>
</dbReference>
<accession>A0A060UU13</accession>
<keyword evidence="6 12" id="KW-0902">Two-component regulatory system</keyword>
<keyword evidence="11 12" id="KW-0535">Nitrogen fixation</keyword>
<dbReference type="InterPro" id="IPR003018">
    <property type="entry name" value="GAF"/>
</dbReference>
<dbReference type="Pfam" id="PF01590">
    <property type="entry name" value="GAF"/>
    <property type="match status" value="1"/>
</dbReference>
<evidence type="ECO:0000256" key="2">
    <source>
        <dbReference type="ARBA" id="ARBA00011135"/>
    </source>
</evidence>
<dbReference type="InterPro" id="IPR025662">
    <property type="entry name" value="Sigma_54_int_dom_ATP-bd_1"/>
</dbReference>
<dbReference type="EMBL" id="CCCS020000035">
    <property type="protein sequence ID" value="CDQ10288.1"/>
    <property type="molecule type" value="Genomic_DNA"/>
</dbReference>
<evidence type="ECO:0000256" key="12">
    <source>
        <dbReference type="RuleBase" id="RU368029"/>
    </source>
</evidence>
<dbReference type="InterPro" id="IPR010113">
    <property type="entry name" value="Nif-specific_regulatory_prot"/>
</dbReference>
<keyword evidence="7 12" id="KW-0805">Transcription regulation</keyword>
<dbReference type="NCBIfam" id="TIGR01817">
    <property type="entry name" value="nifA"/>
    <property type="match status" value="1"/>
</dbReference>
<evidence type="ECO:0000256" key="3">
    <source>
        <dbReference type="ARBA" id="ARBA00015308"/>
    </source>
</evidence>
<keyword evidence="5" id="KW-0067">ATP-binding</keyword>
<dbReference type="GO" id="GO:0005524">
    <property type="term" value="F:ATP binding"/>
    <property type="evidence" value="ECO:0007669"/>
    <property type="project" value="UniProtKB-KW"/>
</dbReference>
<proteinExistence type="predicted"/>
<dbReference type="InterPro" id="IPR025943">
    <property type="entry name" value="Sigma_54_int_dom_ATP-bd_2"/>
</dbReference>
<evidence type="ECO:0000313" key="15">
    <source>
        <dbReference type="EMBL" id="CDQ10288.1"/>
    </source>
</evidence>
<evidence type="ECO:0000256" key="8">
    <source>
        <dbReference type="ARBA" id="ARBA00023125"/>
    </source>
</evidence>
<comment type="function">
    <text evidence="1 12">Required for activation of most nif operons, which are directly involved in nitrogen fixation.</text>
</comment>
<dbReference type="GO" id="GO:0043565">
    <property type="term" value="F:sequence-specific DNA binding"/>
    <property type="evidence" value="ECO:0007669"/>
    <property type="project" value="InterPro"/>
</dbReference>
<dbReference type="PANTHER" id="PTHR32071:SF117">
    <property type="entry name" value="PTS-DEPENDENT DIHYDROXYACETONE KINASE OPERON REGULATORY PROTEIN-RELATED"/>
    <property type="match status" value="1"/>
</dbReference>
<dbReference type="Gene3D" id="1.10.10.60">
    <property type="entry name" value="Homeodomain-like"/>
    <property type="match status" value="1"/>
</dbReference>
<dbReference type="PROSITE" id="PS00675">
    <property type="entry name" value="SIGMA54_INTERACT_1"/>
    <property type="match status" value="1"/>
</dbReference>
<reference evidence="15" key="2">
    <citation type="submission" date="2014-07" db="EMBL/GenBank/DDBJ databases">
        <title>Initial genome analysis of the psychrotolerant acidophile Acidithiobacillus ferrivorans CF27: insights into iron and sulfur oxidation pathways and into biofilm formation.</title>
        <authorList>
            <person name="Talla E."/>
            <person name="Hedrich S."/>
            <person name="Mangenot S."/>
            <person name="Ji B."/>
            <person name="Johnson D.B."/>
            <person name="Barbe V."/>
            <person name="Bonnefoy V."/>
        </authorList>
    </citation>
    <scope>NUCLEOTIDE SEQUENCE [LARGE SCALE GENOMIC DNA]</scope>
    <source>
        <strain evidence="15">CF27</strain>
    </source>
</reference>
<dbReference type="PROSITE" id="PS50045">
    <property type="entry name" value="SIGMA54_INTERACT_4"/>
    <property type="match status" value="1"/>
</dbReference>
<name>A0A060UU13_9PROT</name>
<comment type="subunit">
    <text evidence="2 12">Interacts with sigma-54.</text>
</comment>
<dbReference type="GO" id="GO:0003700">
    <property type="term" value="F:DNA-binding transcription factor activity"/>
    <property type="evidence" value="ECO:0007669"/>
    <property type="project" value="UniProtKB-UniRule"/>
</dbReference>
<dbReference type="SUPFAM" id="SSF55781">
    <property type="entry name" value="GAF domain-like"/>
    <property type="match status" value="1"/>
</dbReference>
<evidence type="ECO:0000256" key="9">
    <source>
        <dbReference type="ARBA" id="ARBA00023159"/>
    </source>
</evidence>
<dbReference type="GO" id="GO:0009399">
    <property type="term" value="P:nitrogen fixation"/>
    <property type="evidence" value="ECO:0007669"/>
    <property type="project" value="UniProtKB-UniRule"/>
</dbReference>
<dbReference type="PRINTS" id="PR01590">
    <property type="entry name" value="HTHFIS"/>
</dbReference>
<dbReference type="Gene3D" id="3.40.50.300">
    <property type="entry name" value="P-loop containing nucleotide triphosphate hydrolases"/>
    <property type="match status" value="1"/>
</dbReference>
<feature type="compositionally biased region" description="Pro residues" evidence="13">
    <location>
        <begin position="23"/>
        <end position="33"/>
    </location>
</feature>
<keyword evidence="4" id="KW-0547">Nucleotide-binding</keyword>
<dbReference type="InterPro" id="IPR025944">
    <property type="entry name" value="Sigma_54_int_dom_CS"/>
</dbReference>
<feature type="domain" description="Sigma-54 factor interaction" evidence="14">
    <location>
        <begin position="243"/>
        <end position="471"/>
    </location>
</feature>
<reference evidence="15" key="1">
    <citation type="submission" date="2014-03" db="EMBL/GenBank/DDBJ databases">
        <authorList>
            <person name="Genoscope - CEA"/>
        </authorList>
    </citation>
    <scope>NUCLEOTIDE SEQUENCE [LARGE SCALE GENOMIC DNA]</scope>
    <source>
        <strain evidence="15">CF27</strain>
    </source>
</reference>
<evidence type="ECO:0000256" key="5">
    <source>
        <dbReference type="ARBA" id="ARBA00022840"/>
    </source>
</evidence>
<dbReference type="SMART" id="SM00382">
    <property type="entry name" value="AAA"/>
    <property type="match status" value="1"/>
</dbReference>
<evidence type="ECO:0000256" key="11">
    <source>
        <dbReference type="ARBA" id="ARBA00023231"/>
    </source>
</evidence>
<dbReference type="PROSITE" id="PS00688">
    <property type="entry name" value="SIGMA54_INTERACT_3"/>
    <property type="match status" value="1"/>
</dbReference>
<dbReference type="PANTHER" id="PTHR32071">
    <property type="entry name" value="TRANSCRIPTIONAL REGULATORY PROTEIN"/>
    <property type="match status" value="1"/>
</dbReference>
<evidence type="ECO:0000256" key="13">
    <source>
        <dbReference type="SAM" id="MobiDB-lite"/>
    </source>
</evidence>
<dbReference type="Pfam" id="PF25601">
    <property type="entry name" value="AAA_lid_14"/>
    <property type="match status" value="1"/>
</dbReference>
<comment type="caution">
    <text evidence="15">The sequence shown here is derived from an EMBL/GenBank/DDBJ whole genome shotgun (WGS) entry which is preliminary data.</text>
</comment>
<evidence type="ECO:0000256" key="4">
    <source>
        <dbReference type="ARBA" id="ARBA00022741"/>
    </source>
</evidence>
<dbReference type="PROSITE" id="PS00676">
    <property type="entry name" value="SIGMA54_INTERACT_2"/>
    <property type="match status" value="1"/>
</dbReference>
<dbReference type="InterPro" id="IPR002197">
    <property type="entry name" value="HTH_Fis"/>
</dbReference>
<dbReference type="Pfam" id="PF02954">
    <property type="entry name" value="HTH_8"/>
    <property type="match status" value="1"/>
</dbReference>
<dbReference type="InterPro" id="IPR027417">
    <property type="entry name" value="P-loop_NTPase"/>
</dbReference>
<dbReference type="FunFam" id="3.40.50.300:FF:000006">
    <property type="entry name" value="DNA-binding transcriptional regulator NtrC"/>
    <property type="match status" value="1"/>
</dbReference>
<dbReference type="Pfam" id="PF00158">
    <property type="entry name" value="Sigma54_activat"/>
    <property type="match status" value="1"/>
</dbReference>
<evidence type="ECO:0000256" key="1">
    <source>
        <dbReference type="ARBA" id="ARBA00002167"/>
    </source>
</evidence>
<dbReference type="InterPro" id="IPR029016">
    <property type="entry name" value="GAF-like_dom_sf"/>
</dbReference>
<evidence type="ECO:0000259" key="14">
    <source>
        <dbReference type="PROSITE" id="PS50045"/>
    </source>
</evidence>
<evidence type="ECO:0000256" key="10">
    <source>
        <dbReference type="ARBA" id="ARBA00023163"/>
    </source>
</evidence>
<organism evidence="15">
    <name type="scientific">Acidithiobacillus ferrivorans</name>
    <dbReference type="NCBI Taxonomy" id="160808"/>
    <lineage>
        <taxon>Bacteria</taxon>
        <taxon>Pseudomonadati</taxon>
        <taxon>Pseudomonadota</taxon>
        <taxon>Acidithiobacillia</taxon>
        <taxon>Acidithiobacillales</taxon>
        <taxon>Acidithiobacillaceae</taxon>
        <taxon>Acidithiobacillus</taxon>
    </lineage>
</organism>
<protein>
    <recommendedName>
        <fullName evidence="3 12">Nif-specific regulatory protein</fullName>
    </recommendedName>
</protein>
<keyword evidence="8 12" id="KW-0238">DNA-binding</keyword>